<evidence type="ECO:0000256" key="8">
    <source>
        <dbReference type="ARBA" id="ARBA00022927"/>
    </source>
</evidence>
<dbReference type="EMBL" id="WNAJ01000004">
    <property type="protein sequence ID" value="MTR84544.1"/>
    <property type="molecule type" value="Genomic_DNA"/>
</dbReference>
<dbReference type="AlphaFoldDB" id="A0A173UYH8"/>
<reference evidence="13 24" key="3">
    <citation type="journal article" date="2019" name="Nat. Med.">
        <title>A library of human gut bacterial isolates paired with longitudinal multiomics data enables mechanistic microbiome research.</title>
        <authorList>
            <person name="Poyet M."/>
            <person name="Groussin M."/>
            <person name="Gibbons S.M."/>
            <person name="Avila-Pacheco J."/>
            <person name="Jiang X."/>
            <person name="Kearney S.M."/>
            <person name="Perrotta A.R."/>
            <person name="Berdy B."/>
            <person name="Zhao S."/>
            <person name="Lieberman T.D."/>
            <person name="Swanson P.K."/>
            <person name="Smith M."/>
            <person name="Roesemann S."/>
            <person name="Alexander J.E."/>
            <person name="Rich S.A."/>
            <person name="Livny J."/>
            <person name="Vlamakis H."/>
            <person name="Clish C."/>
            <person name="Bullock K."/>
            <person name="Deik A."/>
            <person name="Scott J."/>
            <person name="Pierce K.A."/>
            <person name="Xavier R.J."/>
            <person name="Alm E.J."/>
        </authorList>
    </citation>
    <scope>NUCLEOTIDE SEQUENCE [LARGE SCALE GENOMIC DNA]</scope>
    <source>
        <strain evidence="13 24">BIOML-A1</strain>
    </source>
</reference>
<dbReference type="STRING" id="166486.ERS852572_02377"/>
<dbReference type="Gene3D" id="1.10.287.1700">
    <property type="match status" value="1"/>
</dbReference>
<evidence type="ECO:0000256" key="10">
    <source>
        <dbReference type="ARBA" id="ARBA00023225"/>
    </source>
</evidence>
<keyword evidence="10" id="KW-1006">Bacterial flagellum protein export</keyword>
<dbReference type="Pfam" id="PF02050">
    <property type="entry name" value="FliJ"/>
    <property type="match status" value="1"/>
</dbReference>
<dbReference type="InterPro" id="IPR012823">
    <property type="entry name" value="Flagell_FliJ"/>
</dbReference>
<keyword evidence="8" id="KW-0653">Protein transport</keyword>
<keyword evidence="4" id="KW-0813">Transport</keyword>
<dbReference type="GO" id="GO:0071973">
    <property type="term" value="P:bacterial-type flagellum-dependent cell motility"/>
    <property type="evidence" value="ECO:0007669"/>
    <property type="project" value="InterPro"/>
</dbReference>
<dbReference type="Proteomes" id="UP000479531">
    <property type="component" value="Unassembled WGS sequence"/>
</dbReference>
<evidence type="ECO:0000256" key="3">
    <source>
        <dbReference type="ARBA" id="ARBA00020392"/>
    </source>
</evidence>
<keyword evidence="12" id="KW-0966">Cell projection</keyword>
<dbReference type="Proteomes" id="UP000478483">
    <property type="component" value="Unassembled WGS sequence"/>
</dbReference>
<evidence type="ECO:0000313" key="14">
    <source>
        <dbReference type="EMBL" id="MVQ45385.1"/>
    </source>
</evidence>
<proteinExistence type="inferred from homology"/>
<dbReference type="Proteomes" id="UP000284051">
    <property type="component" value="Unassembled WGS sequence"/>
</dbReference>
<keyword evidence="12" id="KW-0969">Cilium</keyword>
<dbReference type="RefSeq" id="WP_006857494.1">
    <property type="nucleotide sequence ID" value="NZ_CABIYH010000017.1"/>
</dbReference>
<dbReference type="PaxDb" id="166486-ERS852572_02377"/>
<organism evidence="12 19">
    <name type="scientific">Roseburia intestinalis</name>
    <dbReference type="NCBI Taxonomy" id="166486"/>
    <lineage>
        <taxon>Bacteria</taxon>
        <taxon>Bacillati</taxon>
        <taxon>Bacillota</taxon>
        <taxon>Clostridia</taxon>
        <taxon>Lachnospirales</taxon>
        <taxon>Lachnospiraceae</taxon>
        <taxon>Roseburia</taxon>
    </lineage>
</organism>
<keyword evidence="7" id="KW-1005">Bacterial flagellum biogenesis</keyword>
<dbReference type="GO" id="GO:0044781">
    <property type="term" value="P:bacterial-type flagellum organization"/>
    <property type="evidence" value="ECO:0007669"/>
    <property type="project" value="UniProtKB-KW"/>
</dbReference>
<evidence type="ECO:0000313" key="18">
    <source>
        <dbReference type="EMBL" id="RHN07447.1"/>
    </source>
</evidence>
<evidence type="ECO:0000313" key="16">
    <source>
        <dbReference type="EMBL" id="RHC20970.1"/>
    </source>
</evidence>
<reference evidence="14 25" key="4">
    <citation type="submission" date="2019-10" db="EMBL/GenBank/DDBJ databases">
        <title>Roseburia spp. ameliorate alcoholic fatty liver via restoration of gut barrier function.</title>
        <authorList>
            <person name="Seo B."/>
            <person name="Ko G."/>
        </authorList>
    </citation>
    <scope>NUCLEOTIDE SEQUENCE [LARGE SCALE GENOMIC DNA]</scope>
    <source>
        <strain evidence="14 25">SNUG30017</strain>
    </source>
</reference>
<dbReference type="EMBL" id="QRQN01000012">
    <property type="protein sequence ID" value="RHN07447.1"/>
    <property type="molecule type" value="Genomic_DNA"/>
</dbReference>
<dbReference type="Proteomes" id="UP000283586">
    <property type="component" value="Unassembled WGS sequence"/>
</dbReference>
<dbReference type="EMBL" id="QSHO01000001">
    <property type="protein sequence ID" value="RHC20970.1"/>
    <property type="molecule type" value="Genomic_DNA"/>
</dbReference>
<evidence type="ECO:0000313" key="24">
    <source>
        <dbReference type="Proteomes" id="UP000478483"/>
    </source>
</evidence>
<dbReference type="GO" id="GO:0009288">
    <property type="term" value="C:bacterial-type flagellum"/>
    <property type="evidence" value="ECO:0007669"/>
    <property type="project" value="InterPro"/>
</dbReference>
<comment type="similarity">
    <text evidence="2">Belongs to the FliJ family.</text>
</comment>
<comment type="subcellular location">
    <subcellularLocation>
        <location evidence="1">Cell membrane</location>
        <topology evidence="1">Peripheral membrane protein</topology>
        <orientation evidence="1">Cytoplasmic side</orientation>
    </subcellularLocation>
</comment>
<evidence type="ECO:0000313" key="21">
    <source>
        <dbReference type="Proteomes" id="UP000283586"/>
    </source>
</evidence>
<evidence type="ECO:0000256" key="6">
    <source>
        <dbReference type="ARBA" id="ARBA00022500"/>
    </source>
</evidence>
<name>A0A173UYH8_9FIRM</name>
<evidence type="ECO:0000256" key="11">
    <source>
        <dbReference type="SAM" id="Coils"/>
    </source>
</evidence>
<dbReference type="NCBIfam" id="TIGR02473">
    <property type="entry name" value="flagell_FliJ"/>
    <property type="match status" value="1"/>
</dbReference>
<sequence>MAKFRYRMQNILDIKEKMENQAKTAYGMANAKLAAEQQKLQDILIRRAGYESKARELVSGSINVLEIRECRKAIDVLKSKQRSQMMNVHAAERDVELARKQLNEAMVERKTHEKLKEKAFEEFKQELLHEESKEIDELVSYTYHDNGQRS</sequence>
<protein>
    <recommendedName>
        <fullName evidence="3">Flagellar FliJ protein</fullName>
    </recommendedName>
</protein>
<dbReference type="EMBL" id="WGGT01000006">
    <property type="protein sequence ID" value="MVQ45385.1"/>
    <property type="molecule type" value="Genomic_DNA"/>
</dbReference>
<evidence type="ECO:0000313" key="22">
    <source>
        <dbReference type="Proteomes" id="UP000284051"/>
    </source>
</evidence>
<dbReference type="GO" id="GO:0015031">
    <property type="term" value="P:protein transport"/>
    <property type="evidence" value="ECO:0007669"/>
    <property type="project" value="UniProtKB-KW"/>
</dbReference>
<keyword evidence="12" id="KW-0282">Flagellum</keyword>
<dbReference type="Proteomes" id="UP000283513">
    <property type="component" value="Unassembled WGS sequence"/>
</dbReference>
<evidence type="ECO:0000313" key="15">
    <source>
        <dbReference type="EMBL" id="RHA69748.1"/>
    </source>
</evidence>
<keyword evidence="11" id="KW-0175">Coiled coil</keyword>
<evidence type="ECO:0000313" key="19">
    <source>
        <dbReference type="Proteomes" id="UP000095350"/>
    </source>
</evidence>
<reference evidence="20 21" key="2">
    <citation type="submission" date="2018-08" db="EMBL/GenBank/DDBJ databases">
        <title>A genome reference for cultivated species of the human gut microbiota.</title>
        <authorList>
            <person name="Zou Y."/>
            <person name="Xue W."/>
            <person name="Luo G."/>
        </authorList>
    </citation>
    <scope>NUCLEOTIDE SEQUENCE [LARGE SCALE GENOMIC DNA]</scope>
    <source>
        <strain evidence="18 21">AF31-21AC</strain>
        <strain evidence="17 22">AM22-21LB</strain>
        <strain evidence="16 20">AM37-1AC</strain>
        <strain evidence="15 23">AM43-11</strain>
    </source>
</reference>
<reference evidence="12 19" key="1">
    <citation type="submission" date="2015-09" db="EMBL/GenBank/DDBJ databases">
        <authorList>
            <consortium name="Pathogen Informatics"/>
        </authorList>
    </citation>
    <scope>NUCLEOTIDE SEQUENCE [LARGE SCALE GENOMIC DNA]</scope>
    <source>
        <strain evidence="12 19">2789STDY5834960</strain>
    </source>
</reference>
<keyword evidence="6" id="KW-0145">Chemotaxis</keyword>
<dbReference type="OrthoDB" id="1767518at2"/>
<evidence type="ECO:0000313" key="12">
    <source>
        <dbReference type="EMBL" id="CUN19420.1"/>
    </source>
</evidence>
<evidence type="ECO:0000256" key="2">
    <source>
        <dbReference type="ARBA" id="ARBA00010004"/>
    </source>
</evidence>
<keyword evidence="9" id="KW-0472">Membrane</keyword>
<evidence type="ECO:0000256" key="1">
    <source>
        <dbReference type="ARBA" id="ARBA00004413"/>
    </source>
</evidence>
<evidence type="ECO:0000256" key="9">
    <source>
        <dbReference type="ARBA" id="ARBA00023136"/>
    </source>
</evidence>
<evidence type="ECO:0000256" key="4">
    <source>
        <dbReference type="ARBA" id="ARBA00022448"/>
    </source>
</evidence>
<evidence type="ECO:0000313" key="13">
    <source>
        <dbReference type="EMBL" id="MTR84544.1"/>
    </source>
</evidence>
<evidence type="ECO:0000313" key="17">
    <source>
        <dbReference type="EMBL" id="RHG30449.1"/>
    </source>
</evidence>
<evidence type="ECO:0000313" key="20">
    <source>
        <dbReference type="Proteomes" id="UP000283513"/>
    </source>
</evidence>
<dbReference type="GO" id="GO:0006935">
    <property type="term" value="P:chemotaxis"/>
    <property type="evidence" value="ECO:0007669"/>
    <property type="project" value="UniProtKB-KW"/>
</dbReference>
<dbReference type="GO" id="GO:0005886">
    <property type="term" value="C:plasma membrane"/>
    <property type="evidence" value="ECO:0007669"/>
    <property type="project" value="UniProtKB-SubCell"/>
</dbReference>
<feature type="coiled-coil region" evidence="11">
    <location>
        <begin position="88"/>
        <end position="122"/>
    </location>
</feature>
<evidence type="ECO:0000313" key="25">
    <source>
        <dbReference type="Proteomes" id="UP000479531"/>
    </source>
</evidence>
<dbReference type="GeneID" id="61433470"/>
<dbReference type="Proteomes" id="UP000095350">
    <property type="component" value="Unassembled WGS sequence"/>
</dbReference>
<accession>A0A173UYH8</accession>
<dbReference type="EMBL" id="QSFP01000002">
    <property type="protein sequence ID" value="RHA69748.1"/>
    <property type="molecule type" value="Genomic_DNA"/>
</dbReference>
<dbReference type="EMBL" id="CYXZ01000017">
    <property type="protein sequence ID" value="CUN19420.1"/>
    <property type="molecule type" value="Genomic_DNA"/>
</dbReference>
<evidence type="ECO:0000313" key="23">
    <source>
        <dbReference type="Proteomes" id="UP000284465"/>
    </source>
</evidence>
<gene>
    <name evidence="13" type="primary">fliJ</name>
    <name evidence="17" type="ORF">DW264_03030</name>
    <name evidence="16" type="ORF">DW856_01815</name>
    <name evidence="15" type="ORF">DW927_02750</name>
    <name evidence="18" type="ORF">DWZ31_10690</name>
    <name evidence="12" type="ORF">ERS852572_02377</name>
    <name evidence="14" type="ORF">GCK47_06645</name>
    <name evidence="13" type="ORF">GMD50_05610</name>
</gene>
<evidence type="ECO:0000256" key="5">
    <source>
        <dbReference type="ARBA" id="ARBA00022475"/>
    </source>
</evidence>
<dbReference type="Proteomes" id="UP000284465">
    <property type="component" value="Unassembled WGS sequence"/>
</dbReference>
<dbReference type="InterPro" id="IPR053716">
    <property type="entry name" value="Flag_assembly_chemotaxis_eff"/>
</dbReference>
<keyword evidence="5" id="KW-1003">Cell membrane</keyword>
<evidence type="ECO:0000256" key="7">
    <source>
        <dbReference type="ARBA" id="ARBA00022795"/>
    </source>
</evidence>
<dbReference type="EMBL" id="QRID01000002">
    <property type="protein sequence ID" value="RHG30449.1"/>
    <property type="molecule type" value="Genomic_DNA"/>
</dbReference>